<keyword evidence="6 12" id="KW-0443">Lipid metabolism</keyword>
<keyword evidence="11 12" id="KW-0670">Pyruvate</keyword>
<comment type="similarity">
    <text evidence="12">Belongs to the phosphatidylserine decarboxylase family. PSD-B subfamily. Eukaryotic type I sub-subfamily.</text>
</comment>
<evidence type="ECO:0000256" key="13">
    <source>
        <dbReference type="SAM" id="MobiDB-lite"/>
    </source>
</evidence>
<feature type="chain" id="PRO_5044923838" description="Phosphatidylserine decarboxylase 1 beta chain" evidence="12">
    <location>
        <begin position="1"/>
        <end position="478"/>
    </location>
</feature>
<evidence type="ECO:0000256" key="6">
    <source>
        <dbReference type="ARBA" id="ARBA00023098"/>
    </source>
</evidence>
<dbReference type="PANTHER" id="PTHR10067:SF6">
    <property type="entry name" value="PHOSPHATIDYLSERINE DECARBOXYLASE PROENZYME, MITOCHONDRIAL"/>
    <property type="match status" value="1"/>
</dbReference>
<gene>
    <name evidence="12 14" type="primary">PSD1</name>
    <name evidence="14" type="ORF">FIM1_1608</name>
</gene>
<comment type="pathway">
    <text evidence="12">Phospholipid metabolism; phosphatidylethanolamine biosynthesis; phosphatidylethanolamine from CDP-diacylglycerol: step 2/2.</text>
</comment>
<feature type="compositionally biased region" description="Basic and acidic residues" evidence="13">
    <location>
        <begin position="260"/>
        <end position="273"/>
    </location>
</feature>
<evidence type="ECO:0000313" key="15">
    <source>
        <dbReference type="Proteomes" id="UP000422736"/>
    </source>
</evidence>
<dbReference type="NCBIfam" id="TIGR00163">
    <property type="entry name" value="PS_decarb"/>
    <property type="match status" value="1"/>
</dbReference>
<feature type="active site" description="Charge relay system; for autoendoproteolytic cleavage activity" evidence="12">
    <location>
        <position position="364"/>
    </location>
</feature>
<dbReference type="Proteomes" id="UP000422736">
    <property type="component" value="Chromosome 2"/>
</dbReference>
<keyword evidence="12" id="KW-0999">Mitochondrion inner membrane</keyword>
<feature type="active site" description="Charge relay system; for autoendoproteolytic cleavage activity" evidence="12">
    <location>
        <position position="197"/>
    </location>
</feature>
<feature type="modified residue" description="Pyruvic acid (Ser); by autocatalysis" evidence="12">
    <location>
        <position position="479"/>
    </location>
</feature>
<keyword evidence="10 12" id="KW-1208">Phospholipid metabolism</keyword>
<accession>A0ABX6EXF7</accession>
<reference evidence="14 15" key="2">
    <citation type="submission" date="2019-11" db="EMBL/GenBank/DDBJ databases">
        <authorList>
            <person name="Lu H."/>
        </authorList>
    </citation>
    <scope>NUCLEOTIDE SEQUENCE [LARGE SCALE GENOMIC DNA]</scope>
    <source>
        <strain evidence="14 15">FIM1</strain>
    </source>
</reference>
<protein>
    <recommendedName>
        <fullName evidence="12">Phosphatidylserine decarboxylase proenzyme 1, mitochondrial</fullName>
        <ecNumber evidence="12">4.1.1.65</ecNumber>
    </recommendedName>
    <component>
        <recommendedName>
            <fullName evidence="12">Phosphatidylserine decarboxylase 1 beta chain</fullName>
        </recommendedName>
    </component>
    <component>
        <recommendedName>
            <fullName evidence="12">Phosphatidylserine decarboxylase 1 alpha chain</fullName>
        </recommendedName>
    </component>
</protein>
<name>A0ABX6EXF7_KLUMA</name>
<keyword evidence="2 12" id="KW-0444">Lipid biosynthesis</keyword>
<comment type="PTM">
    <text evidence="12">Is synthesized initially as an inactive proenzyme. Formation of the active enzyme involves a self-maturation process in which the active site pyruvoyl group is generated from an internal serine residue via an autocatalytic post-translational modification. Two non-identical subunits are generated from the proenzyme in this reaction, and the pyruvate is formed at the N-terminus of the alpha chain, which is derived from the carboxyl end of the proenzyme. The autoendoproteolytic cleavage occurs by a canonical serine protease mechanism, in which the side chain hydroxyl group of the serine supplies its oxygen atom to form the C-terminus of the beta chain, while the remainder of the serine residue undergoes an oxidative deamination to produce ammonia and the pyruvoyl prosthetic group on the alpha chain. During this reaction, the Ser that is part of the protease active site of the proenzyme becomes the pyruvoyl prosthetic group, which constitutes an essential element of the active site of the mature decarboxylase.</text>
</comment>
<proteinExistence type="inferred from homology"/>
<evidence type="ECO:0000256" key="8">
    <source>
        <dbReference type="ARBA" id="ARBA00023209"/>
    </source>
</evidence>
<comment type="subcellular location">
    <molecule>Phosphatidylserine decarboxylase 1 alpha chain</molecule>
    <subcellularLocation>
        <location evidence="12">Mitochondrion inner membrane</location>
        <topology evidence="12">Peripheral membrane protein</topology>
        <orientation evidence="12">Intermembrane side</orientation>
    </subcellularLocation>
    <text evidence="12">Anchored to the mitochondrial inner membrane through its interaction with the integral membrane beta chain.</text>
</comment>
<feature type="topological domain" description="Mitochondrial matrix" evidence="12">
    <location>
        <begin position="1"/>
        <end position="60"/>
    </location>
</feature>
<feature type="topological domain" description="Mitochondrial intermembrane" evidence="12">
    <location>
        <begin position="80"/>
        <end position="517"/>
    </location>
</feature>
<keyword evidence="15" id="KW-1185">Reference proteome</keyword>
<evidence type="ECO:0000256" key="9">
    <source>
        <dbReference type="ARBA" id="ARBA00023239"/>
    </source>
</evidence>
<keyword evidence="5 12" id="KW-1133">Transmembrane helix</keyword>
<comment type="cofactor">
    <cofactor evidence="12">
        <name>pyruvate</name>
        <dbReference type="ChEBI" id="CHEBI:15361"/>
    </cofactor>
    <text evidence="12">Binds 1 pyruvoyl group covalently per subunit.</text>
</comment>
<comment type="function">
    <text evidence="12">Catalyzes the formation of phosphatidylethanolamine (PtdEtn) from phosphatidylserine (PtdSer). Plays a central role in phospholipid metabolism and in the interorganelle trafficking of phosphatidylserine.</text>
</comment>
<dbReference type="InterPro" id="IPR003817">
    <property type="entry name" value="PS_Dcarbxylase"/>
</dbReference>
<evidence type="ECO:0000256" key="1">
    <source>
        <dbReference type="ARBA" id="ARBA00005189"/>
    </source>
</evidence>
<dbReference type="EMBL" id="CP015055">
    <property type="protein sequence ID" value="QGN14933.1"/>
    <property type="molecule type" value="Genomic_DNA"/>
</dbReference>
<feature type="site" description="Cleavage (non-hydrolytic); by autocatalysis" evidence="12">
    <location>
        <begin position="478"/>
        <end position="479"/>
    </location>
</feature>
<keyword evidence="8 12" id="KW-0594">Phospholipid biosynthesis</keyword>
<feature type="active site" description="Schiff-base intermediate with substrate; via pyruvic acid; for decarboxylase activity" evidence="12">
    <location>
        <position position="479"/>
    </location>
</feature>
<dbReference type="InterPro" id="IPR033661">
    <property type="entry name" value="PSD_type1_euk"/>
</dbReference>
<feature type="chain" id="PRO_5044923839" description="Phosphatidylserine decarboxylase 1 alpha chain" evidence="12">
    <location>
        <begin position="479"/>
        <end position="517"/>
    </location>
</feature>
<comment type="pathway">
    <text evidence="1">Lipid metabolism.</text>
</comment>
<dbReference type="PANTHER" id="PTHR10067">
    <property type="entry name" value="PHOSPHATIDYLSERINE DECARBOXYLASE"/>
    <property type="match status" value="1"/>
</dbReference>
<evidence type="ECO:0000256" key="2">
    <source>
        <dbReference type="ARBA" id="ARBA00022516"/>
    </source>
</evidence>
<keyword evidence="7 12" id="KW-0472">Membrane</keyword>
<evidence type="ECO:0000256" key="4">
    <source>
        <dbReference type="ARBA" id="ARBA00022793"/>
    </source>
</evidence>
<comment type="subunit">
    <text evidence="12">Heterodimer of a large membrane-associated beta subunit and a small pyruvoyl-containing alpha subunit.</text>
</comment>
<evidence type="ECO:0000256" key="12">
    <source>
        <dbReference type="HAMAP-Rule" id="MF_03208"/>
    </source>
</evidence>
<keyword evidence="12" id="KW-0865">Zymogen</keyword>
<evidence type="ECO:0000313" key="14">
    <source>
        <dbReference type="EMBL" id="QGN14933.1"/>
    </source>
</evidence>
<dbReference type="HAMAP" id="MF_03208">
    <property type="entry name" value="PS_decarb_PSD_B_type1_euk"/>
    <property type="match status" value="1"/>
</dbReference>
<feature type="active site" description="Charge relay system; for autoendoproteolytic cleavage activity" evidence="12">
    <location>
        <position position="479"/>
    </location>
</feature>
<evidence type="ECO:0000256" key="10">
    <source>
        <dbReference type="ARBA" id="ARBA00023264"/>
    </source>
</evidence>
<keyword evidence="12" id="KW-0496">Mitochondrion</keyword>
<comment type="subcellular location">
    <molecule>Phosphatidylserine decarboxylase 1 beta chain</molecule>
    <subcellularLocation>
        <location evidence="12">Mitochondrion inner membrane</location>
        <topology evidence="12">Single-pass membrane protein</topology>
        <orientation evidence="12">Intermembrane side</orientation>
    </subcellularLocation>
</comment>
<feature type="region of interest" description="Disordered" evidence="13">
    <location>
        <begin position="236"/>
        <end position="273"/>
    </location>
</feature>
<sequence>MIGISKNVSLPMSRMSWPQVPQRVSGFRLRNKTRMLLSQRFMSHGPIVKPENTKKRVMKWVVATGVTLVVSSILLNQGYFRRLEVADGEEQDGEEQDGKRKHKISIFNNNWLFFCYSTLPLNAISRFWGQVNSLNLPVWVRPWSYKLYATLFDANLEEMEDPDLTHYENLSQFFYRTIKPETRPIDYDENVIVCPSDGKVLQFGTIDPQFGHIEQVKGLNYSVREFLGTHSHPLMQRTQSEEQLTPSTSANSVESNIDTSSEKTRVEDDENDKSHREFARINNIPYSLNDIIGHTPGSQDEDHLQPFSYKREKNQAITDHNASKTLTLLGDLSPNYVKQKMSSTDTQLYFAVIYLAPGDYHHYHSPVNWVCKLRRHFPGELFSVAPYFQRNFPNLFVLNERVALLGHWKHGFFSMTPVGATNVGSIKLNFDKELVTNEKTQRHCKPHTCYEATYENASKVLGGVPLIKGEEMGGFMLGSTVVLCFEAPKGFKFNVNVGDKVKMGQPLGKLDLSCDNN</sequence>
<reference evidence="14 15" key="1">
    <citation type="submission" date="2016-03" db="EMBL/GenBank/DDBJ databases">
        <title>How can Kluyveromyces marxianus grow so fast - potential evolutionary course in Saccharomyces Complex revealed by comparative genomics.</title>
        <authorList>
            <person name="Mo W."/>
            <person name="Lu W."/>
            <person name="Yang X."/>
            <person name="Qi J."/>
            <person name="Lv H."/>
        </authorList>
    </citation>
    <scope>NUCLEOTIDE SEQUENCE [LARGE SCALE GENOMIC DNA]</scope>
    <source>
        <strain evidence="14 15">FIM1</strain>
    </source>
</reference>
<keyword evidence="3 12" id="KW-0812">Transmembrane</keyword>
<evidence type="ECO:0000256" key="11">
    <source>
        <dbReference type="ARBA" id="ARBA00023317"/>
    </source>
</evidence>
<evidence type="ECO:0000256" key="5">
    <source>
        <dbReference type="ARBA" id="ARBA00022989"/>
    </source>
</evidence>
<evidence type="ECO:0000256" key="7">
    <source>
        <dbReference type="ARBA" id="ARBA00023136"/>
    </source>
</evidence>
<dbReference type="Pfam" id="PF02666">
    <property type="entry name" value="PS_Dcarbxylase"/>
    <property type="match status" value="2"/>
</dbReference>
<dbReference type="EC" id="4.1.1.65" evidence="12"/>
<comment type="catalytic activity">
    <reaction evidence="12">
        <text>a 1,2-diacyl-sn-glycero-3-phospho-L-serine + H(+) = a 1,2-diacyl-sn-glycero-3-phosphoethanolamine + CO2</text>
        <dbReference type="Rhea" id="RHEA:20828"/>
        <dbReference type="ChEBI" id="CHEBI:15378"/>
        <dbReference type="ChEBI" id="CHEBI:16526"/>
        <dbReference type="ChEBI" id="CHEBI:57262"/>
        <dbReference type="ChEBI" id="CHEBI:64612"/>
        <dbReference type="EC" id="4.1.1.65"/>
    </reaction>
</comment>
<keyword evidence="4 12" id="KW-0210">Decarboxylase</keyword>
<evidence type="ECO:0000256" key="3">
    <source>
        <dbReference type="ARBA" id="ARBA00022692"/>
    </source>
</evidence>
<feature type="compositionally biased region" description="Polar residues" evidence="13">
    <location>
        <begin position="236"/>
        <end position="259"/>
    </location>
</feature>
<keyword evidence="9 12" id="KW-0456">Lyase</keyword>
<organism evidence="14 15">
    <name type="scientific">Kluyveromyces marxianus</name>
    <name type="common">Yeast</name>
    <name type="synonym">Candida kefyr</name>
    <dbReference type="NCBI Taxonomy" id="4911"/>
    <lineage>
        <taxon>Eukaryota</taxon>
        <taxon>Fungi</taxon>
        <taxon>Dikarya</taxon>
        <taxon>Ascomycota</taxon>
        <taxon>Saccharomycotina</taxon>
        <taxon>Saccharomycetes</taxon>
        <taxon>Saccharomycetales</taxon>
        <taxon>Saccharomycetaceae</taxon>
        <taxon>Kluyveromyces</taxon>
    </lineage>
</organism>
<dbReference type="InterPro" id="IPR033177">
    <property type="entry name" value="PSD-B"/>
</dbReference>